<keyword evidence="2" id="KW-0677">Repeat</keyword>
<dbReference type="Gene3D" id="2.120.10.80">
    <property type="entry name" value="Kelch-type beta propeller"/>
    <property type="match status" value="1"/>
</dbReference>
<organism evidence="4 5">
    <name type="scientific">Tetrahymena thermophila (strain SB210)</name>
    <dbReference type="NCBI Taxonomy" id="312017"/>
    <lineage>
        <taxon>Eukaryota</taxon>
        <taxon>Sar</taxon>
        <taxon>Alveolata</taxon>
        <taxon>Ciliophora</taxon>
        <taxon>Intramacronucleata</taxon>
        <taxon>Oligohymenophorea</taxon>
        <taxon>Hymenostomatida</taxon>
        <taxon>Tetrahymenina</taxon>
        <taxon>Tetrahymenidae</taxon>
        <taxon>Tetrahymena</taxon>
    </lineage>
</organism>
<name>I7M659_TETTS</name>
<dbReference type="PANTHER" id="PTHR46228:SF2">
    <property type="entry name" value="KELCH REPEAT PROTEIN (AFU_ORTHOLOGUE AFUA_4G14350)"/>
    <property type="match status" value="1"/>
</dbReference>
<gene>
    <name evidence="4" type="ORF">TTHERM_00716390</name>
</gene>
<evidence type="ECO:0000313" key="5">
    <source>
        <dbReference type="Proteomes" id="UP000009168"/>
    </source>
</evidence>
<keyword evidence="1" id="KW-0880">Kelch repeat</keyword>
<dbReference type="RefSeq" id="XP_001031996.1">
    <property type="nucleotide sequence ID" value="XM_001031996.1"/>
</dbReference>
<evidence type="ECO:0000256" key="1">
    <source>
        <dbReference type="ARBA" id="ARBA00022441"/>
    </source>
</evidence>
<feature type="compositionally biased region" description="Basic residues" evidence="3">
    <location>
        <begin position="423"/>
        <end position="432"/>
    </location>
</feature>
<dbReference type="HOGENOM" id="CLU_635374_0_0_1"/>
<dbReference type="KEGG" id="tet:TTHERM_00716390"/>
<dbReference type="EMBL" id="GG662447">
    <property type="protein sequence ID" value="EAR84333.1"/>
    <property type="molecule type" value="Genomic_DNA"/>
</dbReference>
<evidence type="ECO:0000256" key="3">
    <source>
        <dbReference type="SAM" id="MobiDB-lite"/>
    </source>
</evidence>
<dbReference type="AlphaFoldDB" id="I7M659"/>
<sequence>MNLNEFKYNFWLKSRKKSTYPKSLNSSCHINKQGNILLLHCSGPQKLVQIVINSQSFQIEQKITLNTDDCTNLDTTFLHKQSFYVNNRVYFIQNSIPKELNHIYCADFDLKKLFPIKNIDTKPSTFRINYSATLFQFKIYMFGGLNENNQPTNAFDTFDISTYKWEKVLTQGKVPAPRHSHCAEIVSEHLVIIGGTKSNDLFDRECFHSELHILDLNTLIWTQIPQDGAIPKYMSYGYSFKIDENSIIFLWNDRANDNYVIESSVLDFQTKKWNSLPILSQKPEHRYSAATCYNELTKQIIIFGGFSFTQNEMNCISNDLDQLSLFKEEDEELFSQLELYGGTKYLDQLEQAPPQLPEKIKDRFLDEDIEDISFEKLLEIEKKAEEEEKLKLNTSSSSSITENESQRENSKPKSKPKPQTQAAKKKKKPSKK</sequence>
<dbReference type="PANTHER" id="PTHR46228">
    <property type="entry name" value="KELCH DOMAIN-CONTAINING PROTEIN"/>
    <property type="match status" value="1"/>
</dbReference>
<proteinExistence type="predicted"/>
<dbReference type="STRING" id="312017.I7M659"/>
<dbReference type="Pfam" id="PF24681">
    <property type="entry name" value="Kelch_KLHDC2_KLHL20_DRC7"/>
    <property type="match status" value="1"/>
</dbReference>
<reference evidence="5" key="1">
    <citation type="journal article" date="2006" name="PLoS Biol.">
        <title>Macronuclear genome sequence of the ciliate Tetrahymena thermophila, a model eukaryote.</title>
        <authorList>
            <person name="Eisen J.A."/>
            <person name="Coyne R.S."/>
            <person name="Wu M."/>
            <person name="Wu D."/>
            <person name="Thiagarajan M."/>
            <person name="Wortman J.R."/>
            <person name="Badger J.H."/>
            <person name="Ren Q."/>
            <person name="Amedeo P."/>
            <person name="Jones K.M."/>
            <person name="Tallon L.J."/>
            <person name="Delcher A.L."/>
            <person name="Salzberg S.L."/>
            <person name="Silva J.C."/>
            <person name="Haas B.J."/>
            <person name="Majoros W.H."/>
            <person name="Farzad M."/>
            <person name="Carlton J.M."/>
            <person name="Smith R.K. Jr."/>
            <person name="Garg J."/>
            <person name="Pearlman R.E."/>
            <person name="Karrer K.M."/>
            <person name="Sun L."/>
            <person name="Manning G."/>
            <person name="Elde N.C."/>
            <person name="Turkewitz A.P."/>
            <person name="Asai D.J."/>
            <person name="Wilkes D.E."/>
            <person name="Wang Y."/>
            <person name="Cai H."/>
            <person name="Collins K."/>
            <person name="Stewart B.A."/>
            <person name="Lee S.R."/>
            <person name="Wilamowska K."/>
            <person name="Weinberg Z."/>
            <person name="Ruzzo W.L."/>
            <person name="Wloga D."/>
            <person name="Gaertig J."/>
            <person name="Frankel J."/>
            <person name="Tsao C.-C."/>
            <person name="Gorovsky M.A."/>
            <person name="Keeling P.J."/>
            <person name="Waller R.F."/>
            <person name="Patron N.J."/>
            <person name="Cherry J.M."/>
            <person name="Stover N.A."/>
            <person name="Krieger C.J."/>
            <person name="del Toro C."/>
            <person name="Ryder H.F."/>
            <person name="Williamson S.C."/>
            <person name="Barbeau R.A."/>
            <person name="Hamilton E.P."/>
            <person name="Orias E."/>
        </authorList>
    </citation>
    <scope>NUCLEOTIDE SEQUENCE [LARGE SCALE GENOMIC DNA]</scope>
    <source>
        <strain evidence="5">SB210</strain>
    </source>
</reference>
<protein>
    <submittedName>
        <fullName evidence="4">Kelch motif protein</fullName>
    </submittedName>
</protein>
<accession>I7M659</accession>
<feature type="compositionally biased region" description="Low complexity" evidence="3">
    <location>
        <begin position="392"/>
        <end position="403"/>
    </location>
</feature>
<feature type="region of interest" description="Disordered" evidence="3">
    <location>
        <begin position="385"/>
        <end position="432"/>
    </location>
</feature>
<dbReference type="OMA" id="FNTIHIY"/>
<dbReference type="InParanoid" id="I7M659"/>
<evidence type="ECO:0000313" key="4">
    <source>
        <dbReference type="EMBL" id="EAR84333.1"/>
    </source>
</evidence>
<dbReference type="InterPro" id="IPR015915">
    <property type="entry name" value="Kelch-typ_b-propeller"/>
</dbReference>
<evidence type="ECO:0000256" key="2">
    <source>
        <dbReference type="ARBA" id="ARBA00022737"/>
    </source>
</evidence>
<dbReference type="Proteomes" id="UP000009168">
    <property type="component" value="Unassembled WGS sequence"/>
</dbReference>
<dbReference type="SUPFAM" id="SSF117281">
    <property type="entry name" value="Kelch motif"/>
    <property type="match status" value="1"/>
</dbReference>
<dbReference type="GeneID" id="7837758"/>
<keyword evidence="5" id="KW-1185">Reference proteome</keyword>
<dbReference type="OrthoDB" id="295265at2759"/>
<dbReference type="eggNOG" id="KOG0379">
    <property type="taxonomic scope" value="Eukaryota"/>
</dbReference>